<evidence type="ECO:0000313" key="2">
    <source>
        <dbReference type="EMBL" id="GLC23699.1"/>
    </source>
</evidence>
<dbReference type="Proteomes" id="UP001161325">
    <property type="component" value="Unassembled WGS sequence"/>
</dbReference>
<organism evidence="2 3">
    <name type="scientific">Roseisolibacter agri</name>
    <dbReference type="NCBI Taxonomy" id="2014610"/>
    <lineage>
        <taxon>Bacteria</taxon>
        <taxon>Pseudomonadati</taxon>
        <taxon>Gemmatimonadota</taxon>
        <taxon>Gemmatimonadia</taxon>
        <taxon>Gemmatimonadales</taxon>
        <taxon>Gemmatimonadaceae</taxon>
        <taxon>Roseisolibacter</taxon>
    </lineage>
</organism>
<feature type="region of interest" description="Disordered" evidence="1">
    <location>
        <begin position="1"/>
        <end position="114"/>
    </location>
</feature>
<protein>
    <submittedName>
        <fullName evidence="2">Uncharacterized protein</fullName>
    </submittedName>
</protein>
<name>A0AA37VDH9_9BACT</name>
<feature type="compositionally biased region" description="Basic and acidic residues" evidence="1">
    <location>
        <begin position="60"/>
        <end position="76"/>
    </location>
</feature>
<feature type="compositionally biased region" description="Basic and acidic residues" evidence="1">
    <location>
        <begin position="19"/>
        <end position="37"/>
    </location>
</feature>
<dbReference type="AlphaFoldDB" id="A0AA37VDH9"/>
<evidence type="ECO:0000256" key="1">
    <source>
        <dbReference type="SAM" id="MobiDB-lite"/>
    </source>
</evidence>
<sequence>MAQSESPDDRSPRARGGRFHLEQSAHDRASSAAHREPTTLPPREAYVDRLVPRTVAADAAGERSAGERSAGDRAPRGDPGSADRPAPVRAALPREDTGPHNGSSGDPEHEREVVRRVFDERTGDEWRVFERDTRRIPGSRGARCLFFDGEGIVRRVWHYPADWQSLPAAALLALMDRPPLGDR</sequence>
<comment type="caution">
    <text evidence="2">The sequence shown here is derived from an EMBL/GenBank/DDBJ whole genome shotgun (WGS) entry which is preliminary data.</text>
</comment>
<accession>A0AA37VDH9</accession>
<gene>
    <name evidence="2" type="ORF">rosag_02120</name>
</gene>
<dbReference type="EMBL" id="BRXS01000001">
    <property type="protein sequence ID" value="GLC23699.1"/>
    <property type="molecule type" value="Genomic_DNA"/>
</dbReference>
<keyword evidence="3" id="KW-1185">Reference proteome</keyword>
<proteinExistence type="predicted"/>
<evidence type="ECO:0000313" key="3">
    <source>
        <dbReference type="Proteomes" id="UP001161325"/>
    </source>
</evidence>
<reference evidence="2" key="1">
    <citation type="submission" date="2022-08" db="EMBL/GenBank/DDBJ databases">
        <title>Draft genome sequencing of Roseisolibacter agri AW1220.</title>
        <authorList>
            <person name="Tobiishi Y."/>
            <person name="Tonouchi A."/>
        </authorList>
    </citation>
    <scope>NUCLEOTIDE SEQUENCE</scope>
    <source>
        <strain evidence="2">AW1220</strain>
    </source>
</reference>